<gene>
    <name evidence="1" type="ORF">SAMN04488138_1465</name>
</gene>
<dbReference type="Proteomes" id="UP000183299">
    <property type="component" value="Unassembled WGS sequence"/>
</dbReference>
<dbReference type="RefSeq" id="WP_066598853.1">
    <property type="nucleotide sequence ID" value="NZ_FORY01000046.1"/>
</dbReference>
<evidence type="ECO:0000313" key="1">
    <source>
        <dbReference type="EMBL" id="SFK16578.1"/>
    </source>
</evidence>
<dbReference type="GeneID" id="98667083"/>
<proteinExistence type="predicted"/>
<keyword evidence="2" id="KW-1185">Reference proteome</keyword>
<evidence type="ECO:0000313" key="2">
    <source>
        <dbReference type="Proteomes" id="UP000183299"/>
    </source>
</evidence>
<accession>A0A1I3XAD5</accession>
<sequence length="81" mass="8880">MSEYRDLTDALSKSLEGLALLQEAHESAVFKVSAAQREATEMLNKLNDAQKEVDMLMLSLRKKSGGDWSRADPVEVLKGGA</sequence>
<dbReference type="AlphaFoldDB" id="A0A1I3XAD5"/>
<dbReference type="STRING" id="576117.SAMN04488138_1465"/>
<reference evidence="1 2" key="1">
    <citation type="submission" date="2016-10" db="EMBL/GenBank/DDBJ databases">
        <authorList>
            <person name="de Groot N.N."/>
        </authorList>
    </citation>
    <scope>NUCLEOTIDE SEQUENCE [LARGE SCALE GENOMIC DNA]</scope>
    <source>
        <strain evidence="1 2">CGMCC 1.8891</strain>
    </source>
</reference>
<organism evidence="1 2">
    <name type="scientific">Celeribacter halophilus</name>
    <dbReference type="NCBI Taxonomy" id="576117"/>
    <lineage>
        <taxon>Bacteria</taxon>
        <taxon>Pseudomonadati</taxon>
        <taxon>Pseudomonadota</taxon>
        <taxon>Alphaproteobacteria</taxon>
        <taxon>Rhodobacterales</taxon>
        <taxon>Roseobacteraceae</taxon>
        <taxon>Celeribacter</taxon>
    </lineage>
</organism>
<protein>
    <submittedName>
        <fullName evidence="1">Uncharacterized protein</fullName>
    </submittedName>
</protein>
<name>A0A1I3XAD5_9RHOB</name>
<dbReference type="EMBL" id="FORY01000046">
    <property type="protein sequence ID" value="SFK16578.1"/>
    <property type="molecule type" value="Genomic_DNA"/>
</dbReference>